<evidence type="ECO:0000313" key="9">
    <source>
        <dbReference type="EMBL" id="KAJ4431348.1"/>
    </source>
</evidence>
<dbReference type="PANTHER" id="PTHR11709:SF394">
    <property type="entry name" value="FI03373P-RELATED"/>
    <property type="match status" value="1"/>
</dbReference>
<feature type="transmembrane region" description="Helical" evidence="5">
    <location>
        <begin position="12"/>
        <end position="34"/>
    </location>
</feature>
<dbReference type="Pfam" id="PF00394">
    <property type="entry name" value="Cu-oxidase"/>
    <property type="match status" value="1"/>
</dbReference>
<evidence type="ECO:0000259" key="6">
    <source>
        <dbReference type="Pfam" id="PF00394"/>
    </source>
</evidence>
<dbReference type="Proteomes" id="UP001148838">
    <property type="component" value="Unassembled WGS sequence"/>
</dbReference>
<dbReference type="InterPro" id="IPR011706">
    <property type="entry name" value="Cu-oxidase_C"/>
</dbReference>
<keyword evidence="5" id="KW-0472">Membrane</keyword>
<dbReference type="Gene3D" id="2.60.40.420">
    <property type="entry name" value="Cupredoxins - blue copper proteins"/>
    <property type="match status" value="3"/>
</dbReference>
<dbReference type="CDD" id="cd13884">
    <property type="entry name" value="CuRO_2_tcLCC_insect_like"/>
    <property type="match status" value="1"/>
</dbReference>
<evidence type="ECO:0000256" key="5">
    <source>
        <dbReference type="SAM" id="Phobius"/>
    </source>
</evidence>
<evidence type="ECO:0000259" key="7">
    <source>
        <dbReference type="Pfam" id="PF07731"/>
    </source>
</evidence>
<dbReference type="InterPro" id="IPR011707">
    <property type="entry name" value="Cu-oxidase-like_N"/>
</dbReference>
<keyword evidence="2" id="KW-0479">Metal-binding</keyword>
<feature type="non-terminal residue" evidence="9">
    <location>
        <position position="689"/>
    </location>
</feature>
<evidence type="ECO:0000256" key="3">
    <source>
        <dbReference type="ARBA" id="ARBA00023002"/>
    </source>
</evidence>
<dbReference type="Pfam" id="PF07732">
    <property type="entry name" value="Cu-oxidase_3"/>
    <property type="match status" value="1"/>
</dbReference>
<evidence type="ECO:0000259" key="8">
    <source>
        <dbReference type="Pfam" id="PF07732"/>
    </source>
</evidence>
<dbReference type="SUPFAM" id="SSF49503">
    <property type="entry name" value="Cupredoxins"/>
    <property type="match status" value="3"/>
</dbReference>
<keyword evidence="5" id="KW-1133">Transmembrane helix</keyword>
<keyword evidence="10" id="KW-1185">Reference proteome</keyword>
<organism evidence="9 10">
    <name type="scientific">Periplaneta americana</name>
    <name type="common">American cockroach</name>
    <name type="synonym">Blatta americana</name>
    <dbReference type="NCBI Taxonomy" id="6978"/>
    <lineage>
        <taxon>Eukaryota</taxon>
        <taxon>Metazoa</taxon>
        <taxon>Ecdysozoa</taxon>
        <taxon>Arthropoda</taxon>
        <taxon>Hexapoda</taxon>
        <taxon>Insecta</taxon>
        <taxon>Pterygota</taxon>
        <taxon>Neoptera</taxon>
        <taxon>Polyneoptera</taxon>
        <taxon>Dictyoptera</taxon>
        <taxon>Blattodea</taxon>
        <taxon>Blattoidea</taxon>
        <taxon>Blattidae</taxon>
        <taxon>Blattinae</taxon>
        <taxon>Periplaneta</taxon>
    </lineage>
</organism>
<dbReference type="EMBL" id="JAJSOF020000031">
    <property type="protein sequence ID" value="KAJ4431348.1"/>
    <property type="molecule type" value="Genomic_DNA"/>
</dbReference>
<accession>A0ABQ8SBP6</accession>
<dbReference type="InterPro" id="IPR001117">
    <property type="entry name" value="Cu-oxidase_2nd"/>
</dbReference>
<dbReference type="InterPro" id="IPR045087">
    <property type="entry name" value="Cu-oxidase_fam"/>
</dbReference>
<comment type="caution">
    <text evidence="9">The sequence shown here is derived from an EMBL/GenBank/DDBJ whole genome shotgun (WGS) entry which is preliminary data.</text>
</comment>
<name>A0ABQ8SBP6_PERAM</name>
<reference evidence="9 10" key="1">
    <citation type="journal article" date="2022" name="Allergy">
        <title>Genome assembly and annotation of Periplaneta americana reveal a comprehensive cockroach allergen profile.</title>
        <authorList>
            <person name="Wang L."/>
            <person name="Xiong Q."/>
            <person name="Saelim N."/>
            <person name="Wang L."/>
            <person name="Nong W."/>
            <person name="Wan A.T."/>
            <person name="Shi M."/>
            <person name="Liu X."/>
            <person name="Cao Q."/>
            <person name="Hui J.H.L."/>
            <person name="Sookrung N."/>
            <person name="Leung T.F."/>
            <person name="Tungtrongchitr A."/>
            <person name="Tsui S.K.W."/>
        </authorList>
    </citation>
    <scope>NUCLEOTIDE SEQUENCE [LARGE SCALE GENOMIC DNA]</scope>
    <source>
        <strain evidence="9">PWHHKU_190912</strain>
    </source>
</reference>
<evidence type="ECO:0000256" key="1">
    <source>
        <dbReference type="ARBA" id="ARBA00010609"/>
    </source>
</evidence>
<comment type="similarity">
    <text evidence="1">Belongs to the multicopper oxidase family.</text>
</comment>
<feature type="domain" description="Plastocyanin-like" evidence="7">
    <location>
        <begin position="518"/>
        <end position="643"/>
    </location>
</feature>
<protein>
    <submittedName>
        <fullName evidence="9">Uncharacterized protein</fullName>
    </submittedName>
</protein>
<dbReference type="InterPro" id="IPR008972">
    <property type="entry name" value="Cupredoxin"/>
</dbReference>
<feature type="domain" description="Plastocyanin-like" evidence="8">
    <location>
        <begin position="109"/>
        <end position="218"/>
    </location>
</feature>
<dbReference type="CDD" id="cd13905">
    <property type="entry name" value="CuRO_3_tcLLC2_insect_like"/>
    <property type="match status" value="1"/>
</dbReference>
<dbReference type="CDD" id="cd13858">
    <property type="entry name" value="CuRO_1_tcLCC2_insect_like"/>
    <property type="match status" value="1"/>
</dbReference>
<keyword evidence="4" id="KW-0186">Copper</keyword>
<gene>
    <name evidence="9" type="ORF">ANN_19945</name>
</gene>
<evidence type="ECO:0000313" key="10">
    <source>
        <dbReference type="Proteomes" id="UP001148838"/>
    </source>
</evidence>
<evidence type="ECO:0000256" key="4">
    <source>
        <dbReference type="ARBA" id="ARBA00023008"/>
    </source>
</evidence>
<keyword evidence="3" id="KW-0560">Oxidoreductase</keyword>
<evidence type="ECO:0000256" key="2">
    <source>
        <dbReference type="ARBA" id="ARBA00022723"/>
    </source>
</evidence>
<keyword evidence="5" id="KW-0812">Transmembrane</keyword>
<proteinExistence type="inferred from homology"/>
<sequence>MSLGCWKPGGPLLLVLPNVTALLLLAGTFLMLNWPPVSIRPSSAIKLHRGAVVQPERLEKSRNCSRPCLDGGKAKECYFNFVLEPSLTVGRGCSKCLHNETDCSQQGCIHADGVRRTMLSVNRQLPGTGIRVCEGDVVVVDVESHLPGLEMSLHWHGQLQKGSHYMDGVPMITQCPILSDTPFRYKFRASNPGTHFYHSHYVSHHADGIFGPFIVRQSPKRDQNSDLYDFDLDEHVMTVSPWSHTVLAYNLNSQENLQISSILINGKGTYNASTFTRFTSLTNHSYVFFAQDPDSDFKIQDIENKFSVRWGNRYRFRIINAASLDCPVQLQVEKHRLVIIASDGSPVKAIGTSNLVLFPGERYDVVLTADQAISSYWIRVRGHNKCANLHEDALLVYDGADVWDEFGSASYSALKTLSSAMEKSCPDVSSSNCGQHKLKAPLSASNRRSSPELRKSQAGMKLFMPFDVYSYDDFDDKDVNFDFTIEEEPYYPSYLYNNKGPVRLPQLKKLTFAYPPSPLLSQLENVPRKMFCEERCKEHKTFCECLHVVRVPLNITLDIILVDEGHGSNQSHTFHLHGYNFLVLGSKSLGRPVSVSEIKSMDAHNKLSRNLVNPPRKDTIVVPNKGYSIIRFTTDNPGYWLFEARSTSPVFGGAMEFVIQVGDQSHLPPTPANFRVVEFLKDQILYSDM</sequence>
<dbReference type="PANTHER" id="PTHR11709">
    <property type="entry name" value="MULTI-COPPER OXIDASE"/>
    <property type="match status" value="1"/>
</dbReference>
<feature type="domain" description="Plastocyanin-like" evidence="6">
    <location>
        <begin position="251"/>
        <end position="400"/>
    </location>
</feature>
<dbReference type="Pfam" id="PF07731">
    <property type="entry name" value="Cu-oxidase_2"/>
    <property type="match status" value="1"/>
</dbReference>